<dbReference type="OrthoDB" id="9803141at2"/>
<dbReference type="SFLD" id="SFLDG01129">
    <property type="entry name" value="C1.5:_HAD__Beta-PGM__Phosphata"/>
    <property type="match status" value="1"/>
</dbReference>
<dbReference type="Gene3D" id="1.10.150.450">
    <property type="match status" value="1"/>
</dbReference>
<dbReference type="KEGG" id="gqu:AWC35_09660"/>
<dbReference type="InterPro" id="IPR010237">
    <property type="entry name" value="Pyr-5-nucltdase"/>
</dbReference>
<protein>
    <recommendedName>
        <fullName evidence="4">Pyrimidine 5'-nucleotidase</fullName>
    </recommendedName>
</protein>
<dbReference type="Pfam" id="PF00702">
    <property type="entry name" value="Hydrolase"/>
    <property type="match status" value="1"/>
</dbReference>
<evidence type="ECO:0000313" key="3">
    <source>
        <dbReference type="Proteomes" id="UP000217182"/>
    </source>
</evidence>
<dbReference type="NCBIfam" id="TIGR01993">
    <property type="entry name" value="Pyr-5-nucltdase"/>
    <property type="match status" value="1"/>
</dbReference>
<keyword evidence="1" id="KW-0479">Metal-binding</keyword>
<dbReference type="RefSeq" id="WP_095846192.1">
    <property type="nucleotide sequence ID" value="NZ_CP014136.1"/>
</dbReference>
<proteinExistence type="predicted"/>
<dbReference type="GO" id="GO:0046872">
    <property type="term" value="F:metal ion binding"/>
    <property type="evidence" value="ECO:0007669"/>
    <property type="project" value="UniProtKB-KW"/>
</dbReference>
<dbReference type="SFLD" id="SFLDG01132">
    <property type="entry name" value="C1.5.3:_5'-Nucleotidase_Like"/>
    <property type="match status" value="1"/>
</dbReference>
<accession>A0A250B0B6</accession>
<dbReference type="PANTHER" id="PTHR12725:SF117">
    <property type="entry name" value="HALOACID DEHALOGENASE-LIKE HYDROLASE"/>
    <property type="match status" value="1"/>
</dbReference>
<evidence type="ECO:0008006" key="4">
    <source>
        <dbReference type="Google" id="ProtNLM"/>
    </source>
</evidence>
<organism evidence="2 3">
    <name type="scientific">Gibbsiella quercinecans</name>
    <dbReference type="NCBI Taxonomy" id="929813"/>
    <lineage>
        <taxon>Bacteria</taxon>
        <taxon>Pseudomonadati</taxon>
        <taxon>Pseudomonadota</taxon>
        <taxon>Gammaproteobacteria</taxon>
        <taxon>Enterobacterales</taxon>
        <taxon>Yersiniaceae</taxon>
        <taxon>Gibbsiella</taxon>
    </lineage>
</organism>
<dbReference type="SUPFAM" id="SSF56784">
    <property type="entry name" value="HAD-like"/>
    <property type="match status" value="1"/>
</dbReference>
<reference evidence="2 3" key="1">
    <citation type="submission" date="2016-01" db="EMBL/GenBank/DDBJ databases">
        <authorList>
            <person name="Oliw E.H."/>
        </authorList>
    </citation>
    <scope>NUCLEOTIDE SEQUENCE [LARGE SCALE GENOMIC DNA]</scope>
    <source>
        <strain evidence="2 3">FRB97</strain>
    </source>
</reference>
<dbReference type="Gene3D" id="3.40.50.1000">
    <property type="entry name" value="HAD superfamily/HAD-like"/>
    <property type="match status" value="1"/>
</dbReference>
<name>A0A250B0B6_9GAMM</name>
<dbReference type="EMBL" id="CP014136">
    <property type="protein sequence ID" value="ATA19587.1"/>
    <property type="molecule type" value="Genomic_DNA"/>
</dbReference>
<dbReference type="SFLD" id="SFLDS00003">
    <property type="entry name" value="Haloacid_Dehalogenase"/>
    <property type="match status" value="1"/>
</dbReference>
<dbReference type="InterPro" id="IPR006439">
    <property type="entry name" value="HAD-SF_hydro_IA"/>
</dbReference>
<dbReference type="AlphaFoldDB" id="A0A250B0B6"/>
<evidence type="ECO:0000313" key="2">
    <source>
        <dbReference type="EMBL" id="ATA19587.1"/>
    </source>
</evidence>
<dbReference type="InterPro" id="IPR036412">
    <property type="entry name" value="HAD-like_sf"/>
</dbReference>
<dbReference type="Proteomes" id="UP000217182">
    <property type="component" value="Chromosome"/>
</dbReference>
<evidence type="ECO:0000256" key="1">
    <source>
        <dbReference type="ARBA" id="ARBA00022723"/>
    </source>
</evidence>
<dbReference type="InterPro" id="IPR023214">
    <property type="entry name" value="HAD_sf"/>
</dbReference>
<dbReference type="PANTHER" id="PTHR12725">
    <property type="entry name" value="HALOACID DEHALOGENASE-LIKE HYDROLASE"/>
    <property type="match status" value="1"/>
</dbReference>
<keyword evidence="3" id="KW-1185">Reference proteome</keyword>
<dbReference type="NCBIfam" id="TIGR01509">
    <property type="entry name" value="HAD-SF-IA-v3"/>
    <property type="match status" value="1"/>
</dbReference>
<sequence length="211" mass="24381">MNHQDMLQISDWVFDLDNTLYPKNSGLWGQVDARITAWITHYFDISEAEAMVIRKDYFLRYGTALRGLMKEYQVKPDEYLDYIYKIDYSVLSHDILLQSQLASIPGRKIIFTSSPKWHATRVLEVLGISSQITDIFDIADAGYVPKPAEQTYERFIDKFGIVPKRAIMFEDTLANLSIPKMCGMKTVLITTSMQHEDHYACENVNAFFKSL</sequence>
<gene>
    <name evidence="2" type="ORF">AWC35_09660</name>
</gene>